<feature type="domain" description="NB-ARC" evidence="6">
    <location>
        <begin position="163"/>
        <end position="200"/>
    </location>
</feature>
<gene>
    <name evidence="9" type="ORF">T459_26648</name>
</gene>
<dbReference type="Gene3D" id="1.20.5.4130">
    <property type="match status" value="1"/>
</dbReference>
<feature type="domain" description="Disease resistance protein winged helix" evidence="7">
    <location>
        <begin position="320"/>
        <end position="371"/>
    </location>
</feature>
<reference evidence="9 10" key="1">
    <citation type="journal article" date="2014" name="Nat. Genet.">
        <title>Genome sequence of the hot pepper provides insights into the evolution of pungency in Capsicum species.</title>
        <authorList>
            <person name="Kim S."/>
            <person name="Park M."/>
            <person name="Yeom S.I."/>
            <person name="Kim Y.M."/>
            <person name="Lee J.M."/>
            <person name="Lee H.A."/>
            <person name="Seo E."/>
            <person name="Choi J."/>
            <person name="Cheong K."/>
            <person name="Kim K.T."/>
            <person name="Jung K."/>
            <person name="Lee G.W."/>
            <person name="Oh S.K."/>
            <person name="Bae C."/>
            <person name="Kim S.B."/>
            <person name="Lee H.Y."/>
            <person name="Kim S.Y."/>
            <person name="Kim M.S."/>
            <person name="Kang B.C."/>
            <person name="Jo Y.D."/>
            <person name="Yang H.B."/>
            <person name="Jeong H.J."/>
            <person name="Kang W.H."/>
            <person name="Kwon J.K."/>
            <person name="Shin C."/>
            <person name="Lim J.Y."/>
            <person name="Park J.H."/>
            <person name="Huh J.H."/>
            <person name="Kim J.S."/>
            <person name="Kim B.D."/>
            <person name="Cohen O."/>
            <person name="Paran I."/>
            <person name="Suh M.C."/>
            <person name="Lee S.B."/>
            <person name="Kim Y.K."/>
            <person name="Shin Y."/>
            <person name="Noh S.J."/>
            <person name="Park J."/>
            <person name="Seo Y.S."/>
            <person name="Kwon S.Y."/>
            <person name="Kim H.A."/>
            <person name="Park J.M."/>
            <person name="Kim H.J."/>
            <person name="Choi S.B."/>
            <person name="Bosland P.W."/>
            <person name="Reeves G."/>
            <person name="Jo S.H."/>
            <person name="Lee B.W."/>
            <person name="Cho H.T."/>
            <person name="Choi H.S."/>
            <person name="Lee M.S."/>
            <person name="Yu Y."/>
            <person name="Do Choi Y."/>
            <person name="Park B.S."/>
            <person name="van Deynze A."/>
            <person name="Ashrafi H."/>
            <person name="Hill T."/>
            <person name="Kim W.T."/>
            <person name="Pai H.S."/>
            <person name="Ahn H.K."/>
            <person name="Yeam I."/>
            <person name="Giovannoni J.J."/>
            <person name="Rose J.K."/>
            <person name="Sorensen I."/>
            <person name="Lee S.J."/>
            <person name="Kim R.W."/>
            <person name="Choi I.Y."/>
            <person name="Choi B.S."/>
            <person name="Lim J.S."/>
            <person name="Lee Y.H."/>
            <person name="Choi D."/>
        </authorList>
    </citation>
    <scope>NUCLEOTIDE SEQUENCE [LARGE SCALE GENOMIC DNA]</scope>
    <source>
        <strain evidence="10">cv. CM334</strain>
    </source>
</reference>
<dbReference type="InterPro" id="IPR042197">
    <property type="entry name" value="Apaf_helical"/>
</dbReference>
<dbReference type="Gene3D" id="3.80.10.10">
    <property type="entry name" value="Ribonuclease Inhibitor"/>
    <property type="match status" value="1"/>
</dbReference>
<dbReference type="PANTHER" id="PTHR15140">
    <property type="entry name" value="TUBULIN-SPECIFIC CHAPERONE E"/>
    <property type="match status" value="1"/>
</dbReference>
<dbReference type="InterPro" id="IPR032675">
    <property type="entry name" value="LRR_dom_sf"/>
</dbReference>
<evidence type="ECO:0000256" key="4">
    <source>
        <dbReference type="ARBA" id="ARBA00022821"/>
    </source>
</evidence>
<evidence type="ECO:0000256" key="3">
    <source>
        <dbReference type="ARBA" id="ARBA00022741"/>
    </source>
</evidence>
<dbReference type="GO" id="GO:0006952">
    <property type="term" value="P:defense response"/>
    <property type="evidence" value="ECO:0007669"/>
    <property type="project" value="UniProtKB-KW"/>
</dbReference>
<keyword evidence="1" id="KW-0433">Leucine-rich repeat</keyword>
<dbReference type="Pfam" id="PF23598">
    <property type="entry name" value="LRR_14"/>
    <property type="match status" value="1"/>
</dbReference>
<dbReference type="SUPFAM" id="SSF52540">
    <property type="entry name" value="P-loop containing nucleoside triphosphate hydrolases"/>
    <property type="match status" value="1"/>
</dbReference>
<evidence type="ECO:0000259" key="6">
    <source>
        <dbReference type="Pfam" id="PF00931"/>
    </source>
</evidence>
<keyword evidence="2" id="KW-0677">Repeat</keyword>
<evidence type="ECO:0000256" key="5">
    <source>
        <dbReference type="ARBA" id="ARBA00022840"/>
    </source>
</evidence>
<dbReference type="InterPro" id="IPR002182">
    <property type="entry name" value="NB-ARC"/>
</dbReference>
<dbReference type="Gramene" id="PHT71544">
    <property type="protein sequence ID" value="PHT71544"/>
    <property type="gene ID" value="T459_26648"/>
</dbReference>
<dbReference type="Pfam" id="PF00931">
    <property type="entry name" value="NB-ARC"/>
    <property type="match status" value="2"/>
</dbReference>
<evidence type="ECO:0000313" key="9">
    <source>
        <dbReference type="EMBL" id="PHT71544.1"/>
    </source>
</evidence>
<dbReference type="Pfam" id="PF23559">
    <property type="entry name" value="WHD_DRP"/>
    <property type="match status" value="1"/>
</dbReference>
<keyword evidence="5" id="KW-0067">ATP-binding</keyword>
<organism evidence="9 10">
    <name type="scientific">Capsicum annuum</name>
    <name type="common">Capsicum pepper</name>
    <dbReference type="NCBI Taxonomy" id="4072"/>
    <lineage>
        <taxon>Eukaryota</taxon>
        <taxon>Viridiplantae</taxon>
        <taxon>Streptophyta</taxon>
        <taxon>Embryophyta</taxon>
        <taxon>Tracheophyta</taxon>
        <taxon>Spermatophyta</taxon>
        <taxon>Magnoliopsida</taxon>
        <taxon>eudicotyledons</taxon>
        <taxon>Gunneridae</taxon>
        <taxon>Pentapetalae</taxon>
        <taxon>asterids</taxon>
        <taxon>lamiids</taxon>
        <taxon>Solanales</taxon>
        <taxon>Solanaceae</taxon>
        <taxon>Solanoideae</taxon>
        <taxon>Capsiceae</taxon>
        <taxon>Capsicum</taxon>
    </lineage>
</organism>
<evidence type="ECO:0008006" key="11">
    <source>
        <dbReference type="Google" id="ProtNLM"/>
    </source>
</evidence>
<keyword evidence="10" id="KW-1185">Reference proteome</keyword>
<dbReference type="InterPro" id="IPR027417">
    <property type="entry name" value="P-loop_NTPase"/>
</dbReference>
<proteinExistence type="predicted"/>
<dbReference type="Gene3D" id="3.40.50.300">
    <property type="entry name" value="P-loop containing nucleotide triphosphate hydrolases"/>
    <property type="match status" value="1"/>
</dbReference>
<comment type="caution">
    <text evidence="9">The sequence shown here is derived from an EMBL/GenBank/DDBJ whole genome shotgun (WGS) entry which is preliminary data.</text>
</comment>
<keyword evidence="4" id="KW-0611">Plant defense</keyword>
<name>A0A2G2YPA7_CAPAN</name>
<protein>
    <recommendedName>
        <fullName evidence="11">NB-ARC domain-containing protein</fullName>
    </recommendedName>
</protein>
<evidence type="ECO:0000313" key="10">
    <source>
        <dbReference type="Proteomes" id="UP000222542"/>
    </source>
</evidence>
<sequence length="906" mass="103006">MAAYTAVISLLQTLEQLQERQPVLIQGQTAKTLESLHNTAEYFQNFVEEASKSRFDPEKIKSIEEIIKSAASDAEDVIEMCWTCENAFESSLNKNLRPVVERINTIKNEVMEIVSDFSTSSRNDHRFLESVGDFLIDSTSSRTNQMLQNLDGDIVQGLYEDLEIIVRRLTEPLSNLDIITISGMGGIGKTTLARKAHDHLKISIRAIFPDCNNRSRILLTTRETKVAIYANPINRHEMNPLNLENSWKLLCAKVFGPEYDHPPELEEIGKQIAEKCQGLPLTISVIAGHLSKVARTLESWMDASRTMGEIIAYHPDKCLGVITSPESDKSLEEVAKDYLEDLISRNLIIVNKRRFSSQIKVCGMHDLLREFCLTEVEMTKFMHVERTDAVLTLSTQKYNGRRFSFQINSYSDDRRFKLLPSVARSIYLFSKTHNFVRPEVFSRFHLLRVLAIFDLPASISELQNLQTLIYERSYNHATLPEKVWTMKNLRHIHIKKSCYLPSPGRKSILYKHLGMPNLVELSNLYFTSCTNEILSSIPNLKRLIVHHDDLPKQSWVNRPVDMSSLTKLEALKCVSNAFLSWTPPISIKETFFPASLKRLTFSGWFGFPWEDISTLVKLPNLEELKLKDRAAIGYVWRLRDDDIFESLKLLLFRKVLLTNWVASSDNFPSLKHLVLKKCDNLKEIPIDFGEICSLESIELHNCSPSAEDSARKIEQEQEDMVIIGPTTVKLLSCDQEVTGSSLGNSLWQKCKAIKKIDKIRVDREERHIAKRMKGKKAKDQREAMKELEQNIHLVEAPAALNKRAITYTKVPGSTKAAGGKSHGGMIILLPILYIINLKHKSFHAYIYGMCNVLLSPTSQICMVWQLSLLAFGVELGPRSILDMVSEPGPSPFWAPGPRASASWAWA</sequence>
<dbReference type="InterPro" id="IPR055414">
    <property type="entry name" value="LRR_R13L4/SHOC2-like"/>
</dbReference>
<evidence type="ECO:0000256" key="1">
    <source>
        <dbReference type="ARBA" id="ARBA00022614"/>
    </source>
</evidence>
<feature type="domain" description="Disease resistance R13L4/SHOC-2-like LRR" evidence="8">
    <location>
        <begin position="453"/>
        <end position="716"/>
    </location>
</feature>
<evidence type="ECO:0000259" key="7">
    <source>
        <dbReference type="Pfam" id="PF23559"/>
    </source>
</evidence>
<dbReference type="GO" id="GO:0043531">
    <property type="term" value="F:ADP binding"/>
    <property type="evidence" value="ECO:0007669"/>
    <property type="project" value="InterPro"/>
</dbReference>
<evidence type="ECO:0000256" key="2">
    <source>
        <dbReference type="ARBA" id="ARBA00022737"/>
    </source>
</evidence>
<dbReference type="Gene3D" id="1.10.8.430">
    <property type="entry name" value="Helical domain of apoptotic protease-activating factors"/>
    <property type="match status" value="1"/>
</dbReference>
<keyword evidence="3" id="KW-0547">Nucleotide-binding</keyword>
<dbReference type="Proteomes" id="UP000222542">
    <property type="component" value="Unassembled WGS sequence"/>
</dbReference>
<reference evidence="9 10" key="2">
    <citation type="journal article" date="2017" name="Genome Biol.">
        <title>New reference genome sequences of hot pepper reveal the massive evolution of plant disease-resistance genes by retroduplication.</title>
        <authorList>
            <person name="Kim S."/>
            <person name="Park J."/>
            <person name="Yeom S.I."/>
            <person name="Kim Y.M."/>
            <person name="Seo E."/>
            <person name="Kim K.T."/>
            <person name="Kim M.S."/>
            <person name="Lee J.M."/>
            <person name="Cheong K."/>
            <person name="Shin H.S."/>
            <person name="Kim S.B."/>
            <person name="Han K."/>
            <person name="Lee J."/>
            <person name="Park M."/>
            <person name="Lee H.A."/>
            <person name="Lee H.Y."/>
            <person name="Lee Y."/>
            <person name="Oh S."/>
            <person name="Lee J.H."/>
            <person name="Choi E."/>
            <person name="Choi E."/>
            <person name="Lee S.E."/>
            <person name="Jeon J."/>
            <person name="Kim H."/>
            <person name="Choi G."/>
            <person name="Song H."/>
            <person name="Lee J."/>
            <person name="Lee S.C."/>
            <person name="Kwon J.K."/>
            <person name="Lee H.Y."/>
            <person name="Koo N."/>
            <person name="Hong Y."/>
            <person name="Kim R.W."/>
            <person name="Kang W.H."/>
            <person name="Huh J.H."/>
            <person name="Kang B.C."/>
            <person name="Yang T.J."/>
            <person name="Lee Y.H."/>
            <person name="Bennetzen J.L."/>
            <person name="Choi D."/>
        </authorList>
    </citation>
    <scope>NUCLEOTIDE SEQUENCE [LARGE SCALE GENOMIC DNA]</scope>
    <source>
        <strain evidence="10">cv. CM334</strain>
    </source>
</reference>
<evidence type="ECO:0000259" key="8">
    <source>
        <dbReference type="Pfam" id="PF23598"/>
    </source>
</evidence>
<dbReference type="PRINTS" id="PR00364">
    <property type="entry name" value="DISEASERSIST"/>
</dbReference>
<dbReference type="EMBL" id="AYRZ02000010">
    <property type="protein sequence ID" value="PHT71544.1"/>
    <property type="molecule type" value="Genomic_DNA"/>
</dbReference>
<accession>A0A2G2YPA7</accession>
<dbReference type="InterPro" id="IPR058922">
    <property type="entry name" value="WHD_DRP"/>
</dbReference>
<feature type="domain" description="NB-ARC" evidence="6">
    <location>
        <begin position="204"/>
        <end position="256"/>
    </location>
</feature>
<dbReference type="PANTHER" id="PTHR15140:SF49">
    <property type="entry name" value="LATE BLIGHT RESISTANCE PROTEIN HOMOLOG R1A-3"/>
    <property type="match status" value="1"/>
</dbReference>
<dbReference type="SUPFAM" id="SSF52058">
    <property type="entry name" value="L domain-like"/>
    <property type="match status" value="1"/>
</dbReference>
<dbReference type="AlphaFoldDB" id="A0A2G2YPA7"/>